<dbReference type="GO" id="GO:0047936">
    <property type="term" value="F:glucose 1-dehydrogenase [NAD(P)+] activity"/>
    <property type="evidence" value="ECO:0007669"/>
    <property type="project" value="UniProtKB-EC"/>
</dbReference>
<dbReference type="NCBIfam" id="NF005559">
    <property type="entry name" value="PRK07231.1"/>
    <property type="match status" value="1"/>
</dbReference>
<reference evidence="4 5" key="1">
    <citation type="submission" date="2018-12" db="EMBL/GenBank/DDBJ databases">
        <authorList>
            <person name="Toschakov S.V."/>
        </authorList>
    </citation>
    <scope>NUCLEOTIDE SEQUENCE [LARGE SCALE GENOMIC DNA]</scope>
    <source>
        <strain evidence="4 5">GM2012</strain>
    </source>
</reference>
<protein>
    <submittedName>
        <fullName evidence="4">Glucose 1-dehydrogenase</fullName>
        <ecNumber evidence="4">1.1.1.47</ecNumber>
    </submittedName>
</protein>
<dbReference type="PANTHER" id="PTHR42760">
    <property type="entry name" value="SHORT-CHAIN DEHYDROGENASES/REDUCTASES FAMILY MEMBER"/>
    <property type="match status" value="1"/>
</dbReference>
<sequence length="257" mass="26845">MAAHPFDLTGKVAIVTGGNGGIGLGMARGLARAGARLALVGRNTEKTAQAAQELAKETGVEVLAVTADVSSEGDCSRIAREVLDRFGRIDILFNNAGINIRKPPHELSLEEWREVIDVNLTSAFLLSNAVYPAMKAAGGGKIVNIGSMTSIFGSGFAPAYATSKGGIVQLTKSQAIAWAADNIQSNAILPGWFDTELTKKARVEISGLHERVLARIPAGRWANPDDMAGTAVWLASPASDYVTGVAIPVDGGYAAML</sequence>
<dbReference type="PRINTS" id="PR00081">
    <property type="entry name" value="GDHRDH"/>
</dbReference>
<evidence type="ECO:0000256" key="2">
    <source>
        <dbReference type="ARBA" id="ARBA00023002"/>
    </source>
</evidence>
<dbReference type="Gene3D" id="3.40.50.720">
    <property type="entry name" value="NAD(P)-binding Rossmann-like Domain"/>
    <property type="match status" value="1"/>
</dbReference>
<name>A0A432MN71_9BACT</name>
<dbReference type="InterPro" id="IPR057326">
    <property type="entry name" value="KR_dom"/>
</dbReference>
<dbReference type="PRINTS" id="PR00080">
    <property type="entry name" value="SDRFAMILY"/>
</dbReference>
<keyword evidence="2 4" id="KW-0560">Oxidoreductase</keyword>
<dbReference type="OrthoDB" id="9803333at2"/>
<reference evidence="4 5" key="2">
    <citation type="submission" date="2019-01" db="EMBL/GenBank/DDBJ databases">
        <title>Tautonia sociabilis, a novel thermotolerant planctomycete of Isosphaeraceae family, isolated from a 4000 m deep subterranean habitat.</title>
        <authorList>
            <person name="Kovaleva O.L."/>
            <person name="Elcheninov A.G."/>
            <person name="Van Heerden E."/>
            <person name="Toshchakov S.V."/>
            <person name="Novikov A."/>
            <person name="Bonch-Osmolovskaya E.A."/>
            <person name="Kublanov I.V."/>
        </authorList>
    </citation>
    <scope>NUCLEOTIDE SEQUENCE [LARGE SCALE GENOMIC DNA]</scope>
    <source>
        <strain evidence="4 5">GM2012</strain>
    </source>
</reference>
<feature type="domain" description="Ketoreductase" evidence="3">
    <location>
        <begin position="11"/>
        <end position="186"/>
    </location>
</feature>
<dbReference type="PROSITE" id="PS00061">
    <property type="entry name" value="ADH_SHORT"/>
    <property type="match status" value="1"/>
</dbReference>
<dbReference type="Proteomes" id="UP000280296">
    <property type="component" value="Unassembled WGS sequence"/>
</dbReference>
<dbReference type="EMBL" id="RYZH01000010">
    <property type="protein sequence ID" value="RUL88518.1"/>
    <property type="molecule type" value="Genomic_DNA"/>
</dbReference>
<dbReference type="FunFam" id="3.40.50.720:FF:000084">
    <property type="entry name" value="Short-chain dehydrogenase reductase"/>
    <property type="match status" value="1"/>
</dbReference>
<evidence type="ECO:0000259" key="3">
    <source>
        <dbReference type="SMART" id="SM00822"/>
    </source>
</evidence>
<gene>
    <name evidence="4" type="ORF">TsocGM_07095</name>
</gene>
<dbReference type="InterPro" id="IPR036291">
    <property type="entry name" value="NAD(P)-bd_dom_sf"/>
</dbReference>
<evidence type="ECO:0000313" key="4">
    <source>
        <dbReference type="EMBL" id="RUL88518.1"/>
    </source>
</evidence>
<dbReference type="RefSeq" id="WP_126724654.1">
    <property type="nucleotide sequence ID" value="NZ_RYZH01000010.1"/>
</dbReference>
<accession>A0A432MN71</accession>
<keyword evidence="5" id="KW-1185">Reference proteome</keyword>
<organism evidence="4 5">
    <name type="scientific">Tautonia sociabilis</name>
    <dbReference type="NCBI Taxonomy" id="2080755"/>
    <lineage>
        <taxon>Bacteria</taxon>
        <taxon>Pseudomonadati</taxon>
        <taxon>Planctomycetota</taxon>
        <taxon>Planctomycetia</taxon>
        <taxon>Isosphaerales</taxon>
        <taxon>Isosphaeraceae</taxon>
        <taxon>Tautonia</taxon>
    </lineage>
</organism>
<dbReference type="InterPro" id="IPR002347">
    <property type="entry name" value="SDR_fam"/>
</dbReference>
<dbReference type="EC" id="1.1.1.47" evidence="4"/>
<dbReference type="SMART" id="SM00822">
    <property type="entry name" value="PKS_KR"/>
    <property type="match status" value="1"/>
</dbReference>
<dbReference type="PANTHER" id="PTHR42760:SF5">
    <property type="entry name" value="2-DEHYDRO-3-DEOXY-D-GLUCONATE 5-DEHYDROGENASE"/>
    <property type="match status" value="1"/>
</dbReference>
<dbReference type="InterPro" id="IPR020904">
    <property type="entry name" value="Sc_DH/Rdtase_CS"/>
</dbReference>
<dbReference type="SUPFAM" id="SSF51735">
    <property type="entry name" value="NAD(P)-binding Rossmann-fold domains"/>
    <property type="match status" value="1"/>
</dbReference>
<proteinExistence type="inferred from homology"/>
<evidence type="ECO:0000256" key="1">
    <source>
        <dbReference type="ARBA" id="ARBA00006484"/>
    </source>
</evidence>
<comment type="caution">
    <text evidence="4">The sequence shown here is derived from an EMBL/GenBank/DDBJ whole genome shotgun (WGS) entry which is preliminary data.</text>
</comment>
<evidence type="ECO:0000313" key="5">
    <source>
        <dbReference type="Proteomes" id="UP000280296"/>
    </source>
</evidence>
<dbReference type="Pfam" id="PF13561">
    <property type="entry name" value="adh_short_C2"/>
    <property type="match status" value="1"/>
</dbReference>
<dbReference type="AlphaFoldDB" id="A0A432MN71"/>
<comment type="similarity">
    <text evidence="1">Belongs to the short-chain dehydrogenases/reductases (SDR) family.</text>
</comment>